<gene>
    <name evidence="1" type="ORF">E5331_12445</name>
</gene>
<dbReference type="EMBL" id="SRYB01000018">
    <property type="protein sequence ID" value="TGY77982.1"/>
    <property type="molecule type" value="Genomic_DNA"/>
</dbReference>
<dbReference type="Proteomes" id="UP000306319">
    <property type="component" value="Unassembled WGS sequence"/>
</dbReference>
<keyword evidence="2" id="KW-1185">Reference proteome</keyword>
<sequence length="518" mass="60589">MEERVRYGVGEQSFEVMRSNGFIYVDKTRYIETIIRGSQYYFLGRPRRFGKSLFLSTLKCFFEGKRKLFKGLYIDTIDWDWQPYPVLYMDLNVEKYKDRVDLRAVVSNMLDRWEKEYGVTRTSDNVSIRFSNIIRGAYETTGKRVVILVDEYDKPLVGSLHDAENFDYYRNELAALYSNFKSSADYLRLVFMTGVSRFGHLSVFSGLNNILDVSFDDRYSAVCGISETELVEYFDAGINSLVARHCKSREEILSDLKSWYDGYRFSCYGEDMYNPYSIVCVMDSKEFRNYWIRSGQPTLLVEQLKRMDVSLKALLNTECSVESLIGLDLDRPSPIALVYQTGYLTIKEYDKEFDLVTLGLPNKEVTDGFMRYLLPNYVNMRDNTAESVIKQFMRDLVKGDADAFMKRLQSFFSSVSYEMRIDDERNFHNALLILMKLIGLYVDAEYRTSDGRIDILLQTDRFIYIIELKSDHTAEAALRQIDNKHYELPFVCDGRKIIKIGVNFSTKMRTIKDWLIKD</sequence>
<accession>A0AC61REG2</accession>
<reference evidence="1" key="1">
    <citation type="submission" date="2019-04" db="EMBL/GenBank/DDBJ databases">
        <title>Microbes associate with the intestines of laboratory mice.</title>
        <authorList>
            <person name="Navarre W."/>
            <person name="Wong E."/>
            <person name="Huang K."/>
            <person name="Tropini C."/>
            <person name="Ng K."/>
            <person name="Yu B."/>
        </authorList>
    </citation>
    <scope>NUCLEOTIDE SEQUENCE</scope>
    <source>
        <strain evidence="1">NM04_E33</strain>
    </source>
</reference>
<evidence type="ECO:0000313" key="1">
    <source>
        <dbReference type="EMBL" id="TGY77982.1"/>
    </source>
</evidence>
<name>A0AC61REG2_9BACT</name>
<organism evidence="1 2">
    <name type="scientific">Lepagella muris</name>
    <dbReference type="NCBI Taxonomy" id="3032870"/>
    <lineage>
        <taxon>Bacteria</taxon>
        <taxon>Pseudomonadati</taxon>
        <taxon>Bacteroidota</taxon>
        <taxon>Bacteroidia</taxon>
        <taxon>Bacteroidales</taxon>
        <taxon>Muribaculaceae</taxon>
        <taxon>Lepagella</taxon>
    </lineage>
</organism>
<evidence type="ECO:0000313" key="2">
    <source>
        <dbReference type="Proteomes" id="UP000306319"/>
    </source>
</evidence>
<protein>
    <submittedName>
        <fullName evidence="1">AAA family ATPase</fullName>
    </submittedName>
</protein>
<proteinExistence type="predicted"/>
<comment type="caution">
    <text evidence="1">The sequence shown here is derived from an EMBL/GenBank/DDBJ whole genome shotgun (WGS) entry which is preliminary data.</text>
</comment>